<dbReference type="InterPro" id="IPR002935">
    <property type="entry name" value="SAM_O-MeTrfase"/>
</dbReference>
<dbReference type="InterPro" id="IPR029063">
    <property type="entry name" value="SAM-dependent_MTases_sf"/>
</dbReference>
<proteinExistence type="predicted"/>
<keyword evidence="2" id="KW-0808">Transferase</keyword>
<dbReference type="PANTHER" id="PTHR10509">
    <property type="entry name" value="O-METHYLTRANSFERASE-RELATED"/>
    <property type="match status" value="1"/>
</dbReference>
<sequence>MAENFTTGTSGTDTGASGTGTGTGPAAGAGSQGRGSGAVREPDRRSPLDPEQTTPLTPELYDYLLRHNPPLDAVRRRLVDTTYERLGGRAAMQISEEQGPLLAFLAKLAGARLIVEVGTFTGMSALWMAEALPPGGKVITCDVSEEWTALARAAWTEAGVADRIDLRIGPALDTLRALPREPGVDLAFIDADKENNINYWEELVPRTRPGGLLAVDNVFLHGRVTDEKATGAAAAVREFNDHALADERVETVMLSVADGLTLARKR</sequence>
<dbReference type="Pfam" id="PF01596">
    <property type="entry name" value="Methyltransf_3"/>
    <property type="match status" value="1"/>
</dbReference>
<name>A0ABX1BPG0_9ACTN</name>
<dbReference type="InterPro" id="IPR050362">
    <property type="entry name" value="Cation-dep_OMT"/>
</dbReference>
<feature type="compositionally biased region" description="Low complexity" evidence="4">
    <location>
        <begin position="1"/>
        <end position="16"/>
    </location>
</feature>
<dbReference type="SUPFAM" id="SSF53335">
    <property type="entry name" value="S-adenosyl-L-methionine-dependent methyltransferases"/>
    <property type="match status" value="1"/>
</dbReference>
<evidence type="ECO:0000256" key="2">
    <source>
        <dbReference type="ARBA" id="ARBA00022679"/>
    </source>
</evidence>
<dbReference type="PROSITE" id="PS51682">
    <property type="entry name" value="SAM_OMT_I"/>
    <property type="match status" value="1"/>
</dbReference>
<evidence type="ECO:0000256" key="4">
    <source>
        <dbReference type="SAM" id="MobiDB-lite"/>
    </source>
</evidence>
<evidence type="ECO:0000313" key="6">
    <source>
        <dbReference type="Proteomes" id="UP000695264"/>
    </source>
</evidence>
<feature type="region of interest" description="Disordered" evidence="4">
    <location>
        <begin position="1"/>
        <end position="56"/>
    </location>
</feature>
<dbReference type="RefSeq" id="WP_168100178.1">
    <property type="nucleotide sequence ID" value="NZ_JAATEN010000002.1"/>
</dbReference>
<dbReference type="Proteomes" id="UP000695264">
    <property type="component" value="Unassembled WGS sequence"/>
</dbReference>
<dbReference type="PANTHER" id="PTHR10509:SF14">
    <property type="entry name" value="CAFFEOYL-COA O-METHYLTRANSFERASE 3-RELATED"/>
    <property type="match status" value="1"/>
</dbReference>
<dbReference type="CDD" id="cd02440">
    <property type="entry name" value="AdoMet_MTases"/>
    <property type="match status" value="1"/>
</dbReference>
<gene>
    <name evidence="5" type="ORF">HCK00_03155</name>
</gene>
<reference evidence="5 6" key="1">
    <citation type="submission" date="2020-03" db="EMBL/GenBank/DDBJ databases">
        <title>WGS of actinomycetes isolated from Thailand.</title>
        <authorList>
            <person name="Thawai C."/>
        </authorList>
    </citation>
    <scope>NUCLEOTIDE SEQUENCE [LARGE SCALE GENOMIC DNA]</scope>
    <source>
        <strain evidence="5 6">PLAI 1-29</strain>
    </source>
</reference>
<accession>A0ABX1BPG0</accession>
<feature type="compositionally biased region" description="Gly residues" evidence="4">
    <location>
        <begin position="17"/>
        <end position="36"/>
    </location>
</feature>
<evidence type="ECO:0000256" key="3">
    <source>
        <dbReference type="ARBA" id="ARBA00022691"/>
    </source>
</evidence>
<comment type="caution">
    <text evidence="5">The sequence shown here is derived from an EMBL/GenBank/DDBJ whole genome shotgun (WGS) entry which is preliminary data.</text>
</comment>
<keyword evidence="1" id="KW-0489">Methyltransferase</keyword>
<dbReference type="Gene3D" id="3.40.50.150">
    <property type="entry name" value="Vaccinia Virus protein VP39"/>
    <property type="match status" value="1"/>
</dbReference>
<keyword evidence="6" id="KW-1185">Reference proteome</keyword>
<protein>
    <submittedName>
        <fullName evidence="5">O-methyltransferase</fullName>
    </submittedName>
</protein>
<evidence type="ECO:0000256" key="1">
    <source>
        <dbReference type="ARBA" id="ARBA00022603"/>
    </source>
</evidence>
<dbReference type="EMBL" id="JAATEN010000002">
    <property type="protein sequence ID" value="NJP99565.1"/>
    <property type="molecule type" value="Genomic_DNA"/>
</dbReference>
<evidence type="ECO:0000313" key="5">
    <source>
        <dbReference type="EMBL" id="NJP99565.1"/>
    </source>
</evidence>
<organism evidence="5 6">
    <name type="scientific">Streptomyces zingiberis</name>
    <dbReference type="NCBI Taxonomy" id="2053010"/>
    <lineage>
        <taxon>Bacteria</taxon>
        <taxon>Bacillati</taxon>
        <taxon>Actinomycetota</taxon>
        <taxon>Actinomycetes</taxon>
        <taxon>Kitasatosporales</taxon>
        <taxon>Streptomycetaceae</taxon>
        <taxon>Streptomyces</taxon>
    </lineage>
</organism>
<keyword evidence="3" id="KW-0949">S-adenosyl-L-methionine</keyword>